<dbReference type="EMBL" id="JJRY01000005">
    <property type="protein sequence ID" value="KEF38859.1"/>
    <property type="molecule type" value="Genomic_DNA"/>
</dbReference>
<feature type="transmembrane region" description="Helical" evidence="1">
    <location>
        <begin position="35"/>
        <end position="62"/>
    </location>
</feature>
<feature type="domain" description="Inner membrane protein YgaP-like transmembrane" evidence="2">
    <location>
        <begin position="10"/>
        <end position="60"/>
    </location>
</feature>
<evidence type="ECO:0000256" key="1">
    <source>
        <dbReference type="SAM" id="Phobius"/>
    </source>
</evidence>
<evidence type="ECO:0000313" key="3">
    <source>
        <dbReference type="EMBL" id="KEF38859.1"/>
    </source>
</evidence>
<keyword evidence="1" id="KW-0472">Membrane</keyword>
<organism evidence="3 4">
    <name type="scientific">Schinkia azotoformans MEV2011</name>
    <dbReference type="NCBI Taxonomy" id="1348973"/>
    <lineage>
        <taxon>Bacteria</taxon>
        <taxon>Bacillati</taxon>
        <taxon>Bacillota</taxon>
        <taxon>Bacilli</taxon>
        <taxon>Bacillales</taxon>
        <taxon>Bacillaceae</taxon>
        <taxon>Calidifontibacillus/Schinkia group</taxon>
        <taxon>Schinkia</taxon>
    </lineage>
</organism>
<name>A0A072NMF3_SCHAZ</name>
<comment type="caution">
    <text evidence="3">The sequence shown here is derived from an EMBL/GenBank/DDBJ whole genome shotgun (WGS) entry which is preliminary data.</text>
</comment>
<dbReference type="Pfam" id="PF11127">
    <property type="entry name" value="YgaP-like_TM"/>
    <property type="match status" value="1"/>
</dbReference>
<sequence length="73" mass="7944">MNICPSKGSIIHLLAGIFVLGSVLLSIFVNSNWLFFTGFVGFMLIIASLTGFCPLALILKAIGVKEEKCRVRN</sequence>
<reference evidence="3 4" key="1">
    <citation type="submission" date="2014-04" db="EMBL/GenBank/DDBJ databases">
        <title>Draft genome sequence of Bacillus azotoformans MEV2011, a (co-) denitrifying strain unable to grow in the presence of oxygen.</title>
        <authorList>
            <person name="Nielsen M."/>
            <person name="Schreiber L."/>
            <person name="Finster K."/>
            <person name="Schramm A."/>
        </authorList>
    </citation>
    <scope>NUCLEOTIDE SEQUENCE [LARGE SCALE GENOMIC DNA]</scope>
    <source>
        <strain evidence="3 4">MEV2011</strain>
    </source>
</reference>
<evidence type="ECO:0000313" key="4">
    <source>
        <dbReference type="Proteomes" id="UP000027936"/>
    </source>
</evidence>
<proteinExistence type="predicted"/>
<dbReference type="RefSeq" id="WP_035194834.1">
    <property type="nucleotide sequence ID" value="NZ_JJRY01000005.1"/>
</dbReference>
<accession>A0A072NMF3</accession>
<gene>
    <name evidence="3" type="ORF">M670_01674</name>
</gene>
<feature type="transmembrane region" description="Helical" evidence="1">
    <location>
        <begin position="12"/>
        <end position="29"/>
    </location>
</feature>
<evidence type="ECO:0000259" key="2">
    <source>
        <dbReference type="Pfam" id="PF11127"/>
    </source>
</evidence>
<dbReference type="Proteomes" id="UP000027936">
    <property type="component" value="Unassembled WGS sequence"/>
</dbReference>
<dbReference type="OrthoDB" id="9799383at2"/>
<dbReference type="PATRIC" id="fig|1348973.3.peg.1635"/>
<dbReference type="AlphaFoldDB" id="A0A072NMF3"/>
<protein>
    <recommendedName>
        <fullName evidence="2">Inner membrane protein YgaP-like transmembrane domain-containing protein</fullName>
    </recommendedName>
</protein>
<keyword evidence="1" id="KW-1133">Transmembrane helix</keyword>
<keyword evidence="1" id="KW-0812">Transmembrane</keyword>
<dbReference type="Gene3D" id="6.10.140.1340">
    <property type="match status" value="1"/>
</dbReference>
<dbReference type="InterPro" id="IPR021309">
    <property type="entry name" value="YgaP-like_TM"/>
</dbReference>